<dbReference type="Gene3D" id="1.25.40.10">
    <property type="entry name" value="Tetratricopeptide repeat domain"/>
    <property type="match status" value="1"/>
</dbReference>
<feature type="compositionally biased region" description="Pro residues" evidence="1">
    <location>
        <begin position="45"/>
        <end position="60"/>
    </location>
</feature>
<comment type="caution">
    <text evidence="2">The sequence shown here is derived from an EMBL/GenBank/DDBJ whole genome shotgun (WGS) entry which is preliminary data.</text>
</comment>
<evidence type="ECO:0000313" key="3">
    <source>
        <dbReference type="Proteomes" id="UP001564626"/>
    </source>
</evidence>
<proteinExistence type="predicted"/>
<dbReference type="InterPro" id="IPR011990">
    <property type="entry name" value="TPR-like_helical_dom_sf"/>
</dbReference>
<feature type="compositionally biased region" description="Polar residues" evidence="1">
    <location>
        <begin position="17"/>
        <end position="33"/>
    </location>
</feature>
<feature type="compositionally biased region" description="Basic and acidic residues" evidence="1">
    <location>
        <begin position="1"/>
        <end position="10"/>
    </location>
</feature>
<evidence type="ECO:0000256" key="1">
    <source>
        <dbReference type="SAM" id="MobiDB-lite"/>
    </source>
</evidence>
<accession>A0ABV4CPQ9</accession>
<feature type="region of interest" description="Disordered" evidence="1">
    <location>
        <begin position="1"/>
        <end position="69"/>
    </location>
</feature>
<sequence>MTDDASRAGERFGGLQRRTSGQDRGSSGSSWFSGEQEPVPGQDAPEPPAPQQGTPPPPPQQGGQRPSAEQRYADAIAAMNEIVATLDFTRLPWVTEVFRVTAGVLPEGDPARAGVLNNLGSAAQLSHLRTGDLEDLDDAIAYYRSAATGAREEDRDLVLYRCNLALALGDLAAKTDQRGAALESARVAREAVRGTSARDPRRVMALIRLATALSQHARLAADTASDEESIDVLREAVRLSPAREPGTSDLLINLGGALLRRYERDGRAEDLDDAIKHLGSGADALADGEPRRDALCRLAHAQRLRFEHSGDLADLEAAIGELLGVLGVLDAGHPLLGRAVRHLAVATTAHVDATGEPTQLRRVLRPIAPAVRALTADDEERAVALSAYGTLLRRHYQHGGGAQALDAAVRAGQSALGADPAGEDRGRALCALAGSLVDRFGVAGEVADLEQAAELCEQVSGHVPAGSPLRLAADAQRGIVAVHRHEATGRSRELDAAIELLDRTLEALPESAPERAPAAIQLGRALRAVHHRTGRRRYYRWARKVLTEAAEQATAPADQRLRAAALAGRLAAQGQRWAEATESLGTAVGLLPLVTRGKRVVASAAQQQRWAAITADAAACAVESGDPERAVELVEQGREAILADYLPTGGELGILHRTHPDLADEAVRLRRLLDRPVGEPGDGADRVRLVRAWEALLAEARAVQPDHLRRTAFADLAGGAEDGLAVLLNLSRYRSDALVVIGGRVLLVPLPGASPESAAEQSAALLTAAQQGDARTATDVLDWTWRSVVRPVLDRMGYLGTPRERWPRVWWSAFGEAAFLPLHAAAPRGGEGALDRVVSSSTPTLSCLLRARSRPLPDGGSPLVAAGSANAVSWELPRQNQVLAQRWPGAEIASVESTHALELLRMMPEHPWLHVCEPSSQFPSRPAAGLVLDREPPQRSVGAVELGQVALDRSEFAYLGRCATAAETPSAAATTLAAVLGFAGFTHVIGSLWDVEQDCGAQVHADVYAEVFGSDGFETDGSAFALHGAAQRVRAEFPGDPTRWAGHVHVGP</sequence>
<dbReference type="RefSeq" id="WP_345357528.1">
    <property type="nucleotide sequence ID" value="NZ_BAABII010000003.1"/>
</dbReference>
<gene>
    <name evidence="2" type="ORF">AB8O55_24020</name>
</gene>
<evidence type="ECO:0000313" key="2">
    <source>
        <dbReference type="EMBL" id="MEY8042483.1"/>
    </source>
</evidence>
<keyword evidence="3" id="KW-1185">Reference proteome</keyword>
<reference evidence="2 3" key="1">
    <citation type="submission" date="2024-08" db="EMBL/GenBank/DDBJ databases">
        <title>Genome mining of Saccharopolyspora cebuensis PGLac3 from Nigerian medicinal plant.</title>
        <authorList>
            <person name="Ezeobiora C.E."/>
            <person name="Igbokwe N.H."/>
            <person name="Amin D.H."/>
            <person name="Mendie U.E."/>
        </authorList>
    </citation>
    <scope>NUCLEOTIDE SEQUENCE [LARGE SCALE GENOMIC DNA]</scope>
    <source>
        <strain evidence="2 3">PGLac3</strain>
    </source>
</reference>
<protein>
    <submittedName>
        <fullName evidence="2">CHAT domain-containing protein</fullName>
    </submittedName>
</protein>
<organism evidence="2 3">
    <name type="scientific">Saccharopolyspora cebuensis</name>
    <dbReference type="NCBI Taxonomy" id="418759"/>
    <lineage>
        <taxon>Bacteria</taxon>
        <taxon>Bacillati</taxon>
        <taxon>Actinomycetota</taxon>
        <taxon>Actinomycetes</taxon>
        <taxon>Pseudonocardiales</taxon>
        <taxon>Pseudonocardiaceae</taxon>
        <taxon>Saccharopolyspora</taxon>
    </lineage>
</organism>
<dbReference type="Proteomes" id="UP001564626">
    <property type="component" value="Unassembled WGS sequence"/>
</dbReference>
<name>A0ABV4CPQ9_9PSEU</name>
<dbReference type="EMBL" id="JBGEHV010000057">
    <property type="protein sequence ID" value="MEY8042483.1"/>
    <property type="molecule type" value="Genomic_DNA"/>
</dbReference>